<dbReference type="PANTHER" id="PTHR23290">
    <property type="entry name" value="RRNA N6-ADENOSINE-METHYLTRANSFERASE METTL5"/>
    <property type="match status" value="1"/>
</dbReference>
<dbReference type="SUPFAM" id="SSF53335">
    <property type="entry name" value="S-adenosyl-L-methionine-dependent methyltransferases"/>
    <property type="match status" value="1"/>
</dbReference>
<dbReference type="PANTHER" id="PTHR23290:SF0">
    <property type="entry name" value="RRNA N6-ADENOSINE-METHYLTRANSFERASE METTL5"/>
    <property type="match status" value="1"/>
</dbReference>
<dbReference type="InterPro" id="IPR007848">
    <property type="entry name" value="Small_mtfrase_dom"/>
</dbReference>
<proteinExistence type="inferred from homology"/>
<dbReference type="EMBL" id="CP045482">
    <property type="protein sequence ID" value="QGR21727.1"/>
    <property type="molecule type" value="Genomic_DNA"/>
</dbReference>
<dbReference type="KEGG" id="aamb:D1866_06745"/>
<dbReference type="InterPro" id="IPR029063">
    <property type="entry name" value="SAM-dependent_MTases_sf"/>
</dbReference>
<sequence length="191" mass="21762">MPPHPNPKIFLEQYLTPPEVVADLVWLAFLRGEIKGKRVADLGCGTGRFCAAASFLGAYCACIEIDNESITLAKKVFKELGIDADFINADVEYFYSQSKFDTVIENPPFGVKRKGYDLIFLNSALDLSNDVVYSIHKSNEKSEEIIKNIARKKGFSSEVITTNFEIGYYYPWHRNNIHKFLVDIYLFKKIT</sequence>
<feature type="domain" description="Methyltransferase small" evidence="3">
    <location>
        <begin position="35"/>
        <end position="114"/>
    </location>
</feature>
<reference evidence="4 7" key="1">
    <citation type="submission" date="2019-10" db="EMBL/GenBank/DDBJ databases">
        <title>Comparative genomics of sulfur disproportionating microorganisms.</title>
        <authorList>
            <person name="Ward L.M."/>
            <person name="Bertran E."/>
            <person name="Johnston D."/>
        </authorList>
    </citation>
    <scope>NUCLEOTIDE SEQUENCE [LARGE SCALE GENOMIC DNA]</scope>
    <source>
        <strain evidence="4 7">DSM 3772</strain>
    </source>
</reference>
<evidence type="ECO:0000256" key="2">
    <source>
        <dbReference type="ARBA" id="ARBA00041374"/>
    </source>
</evidence>
<reference evidence="5 6" key="2">
    <citation type="submission" date="2019-10" db="EMBL/GenBank/DDBJ databases">
        <title>Genome Sequences from Six Type Strain Members of the Archaeal Family Sulfolobaceae: Acidianus ambivalens, Acidianus infernus, Metallosphaera prunae, Stygiolobus azoricus, Sulfolobus metallicus, and Sulfurisphaera ohwakuensis.</title>
        <authorList>
            <person name="Counts J.A."/>
            <person name="Kelly R.M."/>
        </authorList>
    </citation>
    <scope>NUCLEOTIDE SEQUENCE [LARGE SCALE GENOMIC DNA]</scope>
    <source>
        <strain evidence="5 6">LEI 10</strain>
    </source>
</reference>
<evidence type="ECO:0000313" key="6">
    <source>
        <dbReference type="Proteomes" id="UP000426328"/>
    </source>
</evidence>
<name>A0A650CWA1_ACIAM</name>
<dbReference type="Proteomes" id="UP000426328">
    <property type="component" value="Chromosome"/>
</dbReference>
<dbReference type="Pfam" id="PF05175">
    <property type="entry name" value="MTS"/>
    <property type="match status" value="1"/>
</dbReference>
<organism evidence="5 6">
    <name type="scientific">Acidianus ambivalens</name>
    <name type="common">Desulfurolobus ambivalens</name>
    <dbReference type="NCBI Taxonomy" id="2283"/>
    <lineage>
        <taxon>Archaea</taxon>
        <taxon>Thermoproteota</taxon>
        <taxon>Thermoprotei</taxon>
        <taxon>Sulfolobales</taxon>
        <taxon>Sulfolobaceae</taxon>
        <taxon>Acidianus</taxon>
    </lineage>
</organism>
<keyword evidence="5" id="KW-0489">Methyltransferase</keyword>
<evidence type="ECO:0000313" key="4">
    <source>
        <dbReference type="EMBL" id="MQL55696.1"/>
    </source>
</evidence>
<protein>
    <recommendedName>
        <fullName evidence="2">Methyltransferase-like protein 5</fullName>
    </recommendedName>
</protein>
<dbReference type="EMBL" id="WHYS01000002">
    <property type="protein sequence ID" value="MQL55696.1"/>
    <property type="molecule type" value="Genomic_DNA"/>
</dbReference>
<evidence type="ECO:0000259" key="3">
    <source>
        <dbReference type="Pfam" id="PF05175"/>
    </source>
</evidence>
<dbReference type="GO" id="GO:0032259">
    <property type="term" value="P:methylation"/>
    <property type="evidence" value="ECO:0007669"/>
    <property type="project" value="UniProtKB-KW"/>
</dbReference>
<keyword evidence="6" id="KW-1185">Reference proteome</keyword>
<dbReference type="PRINTS" id="PR00507">
    <property type="entry name" value="N12N6MTFRASE"/>
</dbReference>
<evidence type="ECO:0000313" key="7">
    <source>
        <dbReference type="Proteomes" id="UP000474054"/>
    </source>
</evidence>
<dbReference type="Proteomes" id="UP000474054">
    <property type="component" value="Unassembled WGS sequence"/>
</dbReference>
<dbReference type="PROSITE" id="PS00092">
    <property type="entry name" value="N6_MTASE"/>
    <property type="match status" value="1"/>
</dbReference>
<dbReference type="Gene3D" id="3.40.50.150">
    <property type="entry name" value="Vaccinia Virus protein VP39"/>
    <property type="match status" value="1"/>
</dbReference>
<dbReference type="InterPro" id="IPR002052">
    <property type="entry name" value="DNA_methylase_N6_adenine_CS"/>
</dbReference>
<accession>A0A650CWA1</accession>
<evidence type="ECO:0000256" key="1">
    <source>
        <dbReference type="ARBA" id="ARBA00009741"/>
    </source>
</evidence>
<comment type="similarity">
    <text evidence="1">Belongs to the methyltransferase superfamily. PrmA family.</text>
</comment>
<evidence type="ECO:0000313" key="5">
    <source>
        <dbReference type="EMBL" id="QGR21727.1"/>
    </source>
</evidence>
<dbReference type="GO" id="GO:0003676">
    <property type="term" value="F:nucleic acid binding"/>
    <property type="evidence" value="ECO:0007669"/>
    <property type="project" value="InterPro"/>
</dbReference>
<dbReference type="InterPro" id="IPR051720">
    <property type="entry name" value="rRNA_MeTrfase/Polyamine_Synth"/>
</dbReference>
<dbReference type="AlphaFoldDB" id="A0A650CWA1"/>
<dbReference type="GO" id="GO:0008757">
    <property type="term" value="F:S-adenosylmethionine-dependent methyltransferase activity"/>
    <property type="evidence" value="ECO:0007669"/>
    <property type="project" value="UniProtKB-ARBA"/>
</dbReference>
<dbReference type="CDD" id="cd02440">
    <property type="entry name" value="AdoMet_MTases"/>
    <property type="match status" value="1"/>
</dbReference>
<keyword evidence="5" id="KW-0808">Transferase</keyword>
<gene>
    <name evidence="5" type="ORF">D1866_06745</name>
    <name evidence="4" type="ORF">GFB69_08075</name>
</gene>